<dbReference type="Proteomes" id="UP000034786">
    <property type="component" value="Unassembled WGS sequence"/>
</dbReference>
<gene>
    <name evidence="1" type="ORF">UK15_30255</name>
</gene>
<organism evidence="1 2">
    <name type="scientific">Streptomyces variegatus</name>
    <dbReference type="NCBI Taxonomy" id="284040"/>
    <lineage>
        <taxon>Bacteria</taxon>
        <taxon>Bacillati</taxon>
        <taxon>Actinomycetota</taxon>
        <taxon>Actinomycetes</taxon>
        <taxon>Kitasatosporales</taxon>
        <taxon>Streptomycetaceae</taxon>
        <taxon>Streptomyces</taxon>
    </lineage>
</organism>
<comment type="caution">
    <text evidence="1">The sequence shown here is derived from an EMBL/GenBank/DDBJ whole genome shotgun (WGS) entry which is preliminary data.</text>
</comment>
<protein>
    <submittedName>
        <fullName evidence="1">Uncharacterized protein</fullName>
    </submittedName>
</protein>
<accession>A0A0M2GE36</accession>
<reference evidence="2" key="1">
    <citation type="submission" date="2015-02" db="EMBL/GenBank/DDBJ databases">
        <authorList>
            <person name="Ju K.-S."/>
            <person name="Doroghazi J.R."/>
            <person name="Metcalf W."/>
        </authorList>
    </citation>
    <scope>NUCLEOTIDE SEQUENCE [LARGE SCALE GENOMIC DNA]</scope>
    <source>
        <strain evidence="2">NRRL B-16380</strain>
    </source>
</reference>
<evidence type="ECO:0000313" key="1">
    <source>
        <dbReference type="EMBL" id="KJK35650.1"/>
    </source>
</evidence>
<dbReference type="EMBL" id="JYJH01000028">
    <property type="protein sequence ID" value="KJK35650.1"/>
    <property type="molecule type" value="Genomic_DNA"/>
</dbReference>
<proteinExistence type="predicted"/>
<sequence>MYGQVAAERVVHVQHAAGGLFGQEQGGERLVRDPISNRVAGVQGAESRWVVVRPRAISSRCPARCRPTRTVLAPVAADSSHVTARRTL</sequence>
<name>A0A0M2GE36_9ACTN</name>
<keyword evidence="2" id="KW-1185">Reference proteome</keyword>
<dbReference type="AlphaFoldDB" id="A0A0M2GE36"/>
<evidence type="ECO:0000313" key="2">
    <source>
        <dbReference type="Proteomes" id="UP000034786"/>
    </source>
</evidence>